<protein>
    <submittedName>
        <fullName evidence="5">Transcriptional regulator</fullName>
    </submittedName>
</protein>
<keyword evidence="2" id="KW-0238">DNA-binding</keyword>
<organism evidence="5 6">
    <name type="scientific">Marivita lacus</name>
    <dbReference type="NCBI Taxonomy" id="1323742"/>
    <lineage>
        <taxon>Bacteria</taxon>
        <taxon>Pseudomonadati</taxon>
        <taxon>Pseudomonadota</taxon>
        <taxon>Alphaproteobacteria</taxon>
        <taxon>Rhodobacterales</taxon>
        <taxon>Roseobacteraceae</taxon>
        <taxon>Marivita</taxon>
    </lineage>
</organism>
<dbReference type="Proteomes" id="UP000645462">
    <property type="component" value="Unassembled WGS sequence"/>
</dbReference>
<keyword evidence="6" id="KW-1185">Reference proteome</keyword>
<dbReference type="InterPro" id="IPR047264">
    <property type="entry name" value="Cupin_HpaA-like_N"/>
</dbReference>
<gene>
    <name evidence="5" type="ORF">GCM10011363_15420</name>
</gene>
<evidence type="ECO:0000313" key="6">
    <source>
        <dbReference type="Proteomes" id="UP000645462"/>
    </source>
</evidence>
<dbReference type="EMBL" id="BMFC01000003">
    <property type="protein sequence ID" value="GGB99716.1"/>
    <property type="molecule type" value="Genomic_DNA"/>
</dbReference>
<sequence length="295" mass="33052">MAPKSGAWYYSNMSVQNIIPAFGLYGEQGQFPDVIHSETFSVRAPIHDWRILPHRHSQMSQLFMVEQGWIDAIVDGDRHTVRKTGFLYVPEHCVHEFTFEPGSEGRVFSFPVSIVRTMSPATDQILTALSDPFVGPISKPLERVTRLLRDTMEDASLFRAQQVVGLAHSVLANLAETRLAERASDQKTKHARLFALDGLISKHMADGWTASDFANALSMSTGHLSRLCRAATGLGATAYIEQHQMQEACRLLAFTQLPVSEIGYRLGFVDPSYFSKRFRVARGQTPTDYRALFTN</sequence>
<dbReference type="InterPro" id="IPR050204">
    <property type="entry name" value="AraC_XylS_family_regulators"/>
</dbReference>
<keyword evidence="3" id="KW-0804">Transcription</keyword>
<dbReference type="InterPro" id="IPR018060">
    <property type="entry name" value="HTH_AraC"/>
</dbReference>
<evidence type="ECO:0000256" key="3">
    <source>
        <dbReference type="ARBA" id="ARBA00023163"/>
    </source>
</evidence>
<dbReference type="PROSITE" id="PS01124">
    <property type="entry name" value="HTH_ARAC_FAMILY_2"/>
    <property type="match status" value="1"/>
</dbReference>
<dbReference type="Gene3D" id="2.60.120.10">
    <property type="entry name" value="Jelly Rolls"/>
    <property type="match status" value="1"/>
</dbReference>
<reference evidence="6" key="1">
    <citation type="journal article" date="2019" name="Int. J. Syst. Evol. Microbiol.">
        <title>The Global Catalogue of Microorganisms (GCM) 10K type strain sequencing project: providing services to taxonomists for standard genome sequencing and annotation.</title>
        <authorList>
            <consortium name="The Broad Institute Genomics Platform"/>
            <consortium name="The Broad Institute Genome Sequencing Center for Infectious Disease"/>
            <person name="Wu L."/>
            <person name="Ma J."/>
        </authorList>
    </citation>
    <scope>NUCLEOTIDE SEQUENCE [LARGE SCALE GENOMIC DNA]</scope>
    <source>
        <strain evidence="6">CGMCC 1.12478</strain>
    </source>
</reference>
<dbReference type="SMART" id="SM00342">
    <property type="entry name" value="HTH_ARAC"/>
    <property type="match status" value="1"/>
</dbReference>
<proteinExistence type="predicted"/>
<dbReference type="InterPro" id="IPR011051">
    <property type="entry name" value="RmlC_Cupin_sf"/>
</dbReference>
<dbReference type="InterPro" id="IPR014710">
    <property type="entry name" value="RmlC-like_jellyroll"/>
</dbReference>
<evidence type="ECO:0000313" key="5">
    <source>
        <dbReference type="EMBL" id="GGB99716.1"/>
    </source>
</evidence>
<dbReference type="InterPro" id="IPR020449">
    <property type="entry name" value="Tscrpt_reg_AraC-type_HTH"/>
</dbReference>
<feature type="domain" description="HTH araC/xylS-type" evidence="4">
    <location>
        <begin position="194"/>
        <end position="292"/>
    </location>
</feature>
<keyword evidence="1" id="KW-0805">Transcription regulation</keyword>
<accession>A0ABQ1KK97</accession>
<dbReference type="PANTHER" id="PTHR46796:SF13">
    <property type="entry name" value="HTH-TYPE TRANSCRIPTIONAL ACTIVATOR RHAS"/>
    <property type="match status" value="1"/>
</dbReference>
<dbReference type="SUPFAM" id="SSF46689">
    <property type="entry name" value="Homeodomain-like"/>
    <property type="match status" value="1"/>
</dbReference>
<comment type="caution">
    <text evidence="5">The sequence shown here is derived from an EMBL/GenBank/DDBJ whole genome shotgun (WGS) entry which is preliminary data.</text>
</comment>
<dbReference type="Gene3D" id="1.10.10.60">
    <property type="entry name" value="Homeodomain-like"/>
    <property type="match status" value="1"/>
</dbReference>
<dbReference type="SUPFAM" id="SSF51182">
    <property type="entry name" value="RmlC-like cupins"/>
    <property type="match status" value="1"/>
</dbReference>
<dbReference type="RefSeq" id="WP_188481456.1">
    <property type="nucleotide sequence ID" value="NZ_BMFC01000003.1"/>
</dbReference>
<dbReference type="Pfam" id="PF12833">
    <property type="entry name" value="HTH_18"/>
    <property type="match status" value="1"/>
</dbReference>
<dbReference type="InterPro" id="IPR009057">
    <property type="entry name" value="Homeodomain-like_sf"/>
</dbReference>
<evidence type="ECO:0000256" key="2">
    <source>
        <dbReference type="ARBA" id="ARBA00023125"/>
    </source>
</evidence>
<dbReference type="PANTHER" id="PTHR46796">
    <property type="entry name" value="HTH-TYPE TRANSCRIPTIONAL ACTIVATOR RHAS-RELATED"/>
    <property type="match status" value="1"/>
</dbReference>
<dbReference type="CDD" id="cd06999">
    <property type="entry name" value="cupin_HpaA-like_N"/>
    <property type="match status" value="1"/>
</dbReference>
<evidence type="ECO:0000256" key="1">
    <source>
        <dbReference type="ARBA" id="ARBA00023015"/>
    </source>
</evidence>
<dbReference type="PRINTS" id="PR00032">
    <property type="entry name" value="HTHARAC"/>
</dbReference>
<evidence type="ECO:0000259" key="4">
    <source>
        <dbReference type="PROSITE" id="PS01124"/>
    </source>
</evidence>
<name>A0ABQ1KK97_9RHOB</name>